<dbReference type="EMBL" id="JBHSWI010000001">
    <property type="protein sequence ID" value="MFC6646023.1"/>
    <property type="molecule type" value="Genomic_DNA"/>
</dbReference>
<feature type="transmembrane region" description="Helical" evidence="1">
    <location>
        <begin position="401"/>
        <end position="419"/>
    </location>
</feature>
<reference evidence="3" key="1">
    <citation type="journal article" date="2019" name="Int. J. Syst. Evol. Microbiol.">
        <title>The Global Catalogue of Microorganisms (GCM) 10K type strain sequencing project: providing services to taxonomists for standard genome sequencing and annotation.</title>
        <authorList>
            <consortium name="The Broad Institute Genomics Platform"/>
            <consortium name="The Broad Institute Genome Sequencing Center for Infectious Disease"/>
            <person name="Wu L."/>
            <person name="Ma J."/>
        </authorList>
    </citation>
    <scope>NUCLEOTIDE SEQUENCE [LARGE SCALE GENOMIC DNA]</scope>
    <source>
        <strain evidence="3">CGMCC 1.16026</strain>
    </source>
</reference>
<dbReference type="RefSeq" id="WP_263369723.1">
    <property type="nucleotide sequence ID" value="NZ_JAGSYD010000001.1"/>
</dbReference>
<feature type="transmembrane region" description="Helical" evidence="1">
    <location>
        <begin position="309"/>
        <end position="330"/>
    </location>
</feature>
<dbReference type="Proteomes" id="UP001596391">
    <property type="component" value="Unassembled WGS sequence"/>
</dbReference>
<keyword evidence="1" id="KW-0472">Membrane</keyword>
<sequence>MPTLYLLVALFVGAMLCWITPPLYTPDETAHVERALGLLQGHWMLQPAGADTGSNVNDGVNEVGRVTSQVNGALGLRYAKASQFPDGRFPLSRLAEQKRAAWSATATYQPYQNTAIYPPTLYLPQLAGWFLGQHLHLSVVTTLRLARLCNVLLAVGLGWLALTLAKCWRPVLFCVLLLPTVLSLNASCSQDALLLVLATLAMSILSRALVARRQQTFAELAVTVMLLCACAAARVPYVMLLLALWLPVMEAETASLRDYLRPVWTAAPFLLAIAVWQHATHPIGLFLCTQGCDVAAQTAHLKSNPVMGLFWLVVATLKDAPGLFVKGFGLMGINDVFLPSAFYLVLMAGCVVMLLATPSPGLRRRASRLLVLFAVLVAVFGISLAQYLATTPVGSHLLIGVQSRYYLPFLPFLFLLWRGRGRILESPIGRGVVWVFGVGFLVVVLSTPWIAAHRFYATGILAALR</sequence>
<dbReference type="Pfam" id="PF09913">
    <property type="entry name" value="DUF2142"/>
    <property type="match status" value="1"/>
</dbReference>
<organism evidence="2 3">
    <name type="scientific">Granulicella cerasi</name>
    <dbReference type="NCBI Taxonomy" id="741063"/>
    <lineage>
        <taxon>Bacteria</taxon>
        <taxon>Pseudomonadati</taxon>
        <taxon>Acidobacteriota</taxon>
        <taxon>Terriglobia</taxon>
        <taxon>Terriglobales</taxon>
        <taxon>Acidobacteriaceae</taxon>
        <taxon>Granulicella</taxon>
    </lineage>
</organism>
<evidence type="ECO:0000313" key="2">
    <source>
        <dbReference type="EMBL" id="MFC6646023.1"/>
    </source>
</evidence>
<feature type="transmembrane region" description="Helical" evidence="1">
    <location>
        <begin position="369"/>
        <end position="389"/>
    </location>
</feature>
<protein>
    <submittedName>
        <fullName evidence="2">DUF2142 domain-containing protein</fullName>
    </submittedName>
</protein>
<accession>A0ABW1ZAE8</accession>
<feature type="transmembrane region" description="Helical" evidence="1">
    <location>
        <begin position="431"/>
        <end position="451"/>
    </location>
</feature>
<gene>
    <name evidence="2" type="ORF">ACFQBQ_10605</name>
</gene>
<dbReference type="InterPro" id="IPR018674">
    <property type="entry name" value="DUF2142_membrane"/>
</dbReference>
<feature type="transmembrane region" description="Helical" evidence="1">
    <location>
        <begin position="336"/>
        <end position="357"/>
    </location>
</feature>
<evidence type="ECO:0000256" key="1">
    <source>
        <dbReference type="SAM" id="Phobius"/>
    </source>
</evidence>
<name>A0ABW1ZAE8_9BACT</name>
<keyword evidence="1" id="KW-0812">Transmembrane</keyword>
<keyword evidence="1" id="KW-1133">Transmembrane helix</keyword>
<evidence type="ECO:0000313" key="3">
    <source>
        <dbReference type="Proteomes" id="UP001596391"/>
    </source>
</evidence>
<feature type="transmembrane region" description="Helical" evidence="1">
    <location>
        <begin position="266"/>
        <end position="288"/>
    </location>
</feature>
<feature type="transmembrane region" description="Helical" evidence="1">
    <location>
        <begin position="192"/>
        <end position="210"/>
    </location>
</feature>
<keyword evidence="3" id="KW-1185">Reference proteome</keyword>
<comment type="caution">
    <text evidence="2">The sequence shown here is derived from an EMBL/GenBank/DDBJ whole genome shotgun (WGS) entry which is preliminary data.</text>
</comment>
<feature type="transmembrane region" description="Helical" evidence="1">
    <location>
        <begin position="222"/>
        <end position="246"/>
    </location>
</feature>
<feature type="transmembrane region" description="Helical" evidence="1">
    <location>
        <begin position="145"/>
        <end position="162"/>
    </location>
</feature>
<proteinExistence type="predicted"/>